<dbReference type="AlphaFoldDB" id="A0A6H1ZS27"/>
<proteinExistence type="predicted"/>
<gene>
    <name evidence="4" type="ORF">MM415A00143_0068</name>
    <name evidence="2" type="ORF">MM415B00963_0028</name>
    <name evidence="1" type="ORF">TM448A01880_0013</name>
    <name evidence="3" type="ORF">TM448B01892_0003</name>
</gene>
<evidence type="ECO:0000313" key="3">
    <source>
        <dbReference type="EMBL" id="QJI00257.1"/>
    </source>
</evidence>
<organism evidence="1">
    <name type="scientific">viral metagenome</name>
    <dbReference type="NCBI Taxonomy" id="1070528"/>
    <lineage>
        <taxon>unclassified sequences</taxon>
        <taxon>metagenomes</taxon>
        <taxon>organismal metagenomes</taxon>
    </lineage>
</organism>
<evidence type="ECO:0000313" key="2">
    <source>
        <dbReference type="EMBL" id="QJA61303.1"/>
    </source>
</evidence>
<evidence type="ECO:0000313" key="1">
    <source>
        <dbReference type="EMBL" id="QJA50733.1"/>
    </source>
</evidence>
<sequence>MNKVYIKDGNSGKRNKKYCRTHFLHRYGREPNITDTATVGTCQDCRDGREVIPVMKEEG</sequence>
<dbReference type="EMBL" id="MT144214">
    <property type="protein sequence ID" value="QJA50733.1"/>
    <property type="molecule type" value="Genomic_DNA"/>
</dbReference>
<reference evidence="1" key="1">
    <citation type="submission" date="2020-03" db="EMBL/GenBank/DDBJ databases">
        <title>The deep terrestrial virosphere.</title>
        <authorList>
            <person name="Holmfeldt K."/>
            <person name="Nilsson E."/>
            <person name="Simone D."/>
            <person name="Lopez-Fernandez M."/>
            <person name="Wu X."/>
            <person name="de Brujin I."/>
            <person name="Lundin D."/>
            <person name="Andersson A."/>
            <person name="Bertilsson S."/>
            <person name="Dopson M."/>
        </authorList>
    </citation>
    <scope>NUCLEOTIDE SEQUENCE</scope>
    <source>
        <strain evidence="4">MM415A00143</strain>
        <strain evidence="2">MM415B00963</strain>
        <strain evidence="1">TM448A01880</strain>
        <strain evidence="3">TM448B01892</strain>
    </source>
</reference>
<protein>
    <submittedName>
        <fullName evidence="1">Uncharacterized protein</fullName>
    </submittedName>
</protein>
<evidence type="ECO:0000313" key="4">
    <source>
        <dbReference type="EMBL" id="QJI05393.1"/>
    </source>
</evidence>
<accession>A0A6H1ZS27</accession>
<name>A0A6H1ZS27_9ZZZZ</name>
<dbReference type="EMBL" id="MT141436">
    <property type="protein sequence ID" value="QJA61303.1"/>
    <property type="molecule type" value="Genomic_DNA"/>
</dbReference>
<dbReference type="EMBL" id="MT145198">
    <property type="protein sequence ID" value="QJI05393.1"/>
    <property type="molecule type" value="Genomic_DNA"/>
</dbReference>
<dbReference type="EMBL" id="MT144839">
    <property type="protein sequence ID" value="QJI00257.1"/>
    <property type="molecule type" value="Genomic_DNA"/>
</dbReference>